<dbReference type="InterPro" id="IPR044668">
    <property type="entry name" value="PuuD-like"/>
</dbReference>
<organism evidence="1 2">
    <name type="scientific">Fodinisporobacter ferrooxydans</name>
    <dbReference type="NCBI Taxonomy" id="2901836"/>
    <lineage>
        <taxon>Bacteria</taxon>
        <taxon>Bacillati</taxon>
        <taxon>Bacillota</taxon>
        <taxon>Bacilli</taxon>
        <taxon>Bacillales</taxon>
        <taxon>Alicyclobacillaceae</taxon>
        <taxon>Fodinisporobacter</taxon>
    </lineage>
</organism>
<protein>
    <submittedName>
        <fullName evidence="1">Gamma-glutamyl-gamma-aminobutyrate hydrolase family protein</fullName>
    </submittedName>
</protein>
<dbReference type="GO" id="GO:0016787">
    <property type="term" value="F:hydrolase activity"/>
    <property type="evidence" value="ECO:0007669"/>
    <property type="project" value="UniProtKB-KW"/>
</dbReference>
<dbReference type="Proteomes" id="UP000830167">
    <property type="component" value="Chromosome"/>
</dbReference>
<dbReference type="InterPro" id="IPR011697">
    <property type="entry name" value="Peptidase_C26"/>
</dbReference>
<dbReference type="SUPFAM" id="SSF52317">
    <property type="entry name" value="Class I glutamine amidotransferase-like"/>
    <property type="match status" value="1"/>
</dbReference>
<proteinExistence type="predicted"/>
<dbReference type="EMBL" id="CP089291">
    <property type="protein sequence ID" value="UOF91296.1"/>
    <property type="molecule type" value="Genomic_DNA"/>
</dbReference>
<dbReference type="PANTHER" id="PTHR43235:SF1">
    <property type="entry name" value="GLUTAMINE AMIDOTRANSFERASE PB2B2.05-RELATED"/>
    <property type="match status" value="1"/>
</dbReference>
<evidence type="ECO:0000313" key="2">
    <source>
        <dbReference type="Proteomes" id="UP000830167"/>
    </source>
</evidence>
<keyword evidence="2" id="KW-1185">Reference proteome</keyword>
<name>A0ABY4CPY3_9BACL</name>
<keyword evidence="1" id="KW-0378">Hydrolase</keyword>
<dbReference type="RefSeq" id="WP_347437985.1">
    <property type="nucleotide sequence ID" value="NZ_CP089291.1"/>
</dbReference>
<dbReference type="PROSITE" id="PS51273">
    <property type="entry name" value="GATASE_TYPE_1"/>
    <property type="match status" value="1"/>
</dbReference>
<evidence type="ECO:0000313" key="1">
    <source>
        <dbReference type="EMBL" id="UOF91296.1"/>
    </source>
</evidence>
<reference evidence="1" key="1">
    <citation type="submission" date="2021-12" db="EMBL/GenBank/DDBJ databases">
        <title>Alicyclobacillaceae gen. nov., sp. nov., isolated from chalcocite enrichment system.</title>
        <authorList>
            <person name="Jiang Z."/>
        </authorList>
    </citation>
    <scope>NUCLEOTIDE SEQUENCE</scope>
    <source>
        <strain evidence="1">MYW30-H2</strain>
    </source>
</reference>
<dbReference type="Gene3D" id="3.40.50.880">
    <property type="match status" value="1"/>
</dbReference>
<sequence>MKPLIGLTGYYLDQSETGKNRQRGLPGQDMAMFSYDYARSIERAGGIPVMLPILEPSSIGKLLERLDGLLFAGGADVNPLHYGEAPKAYLGSVEEERDTFELLLAGQALLRDMPIFGICRGLQILNVAQGGSLYQDLQQEMGPEHFHAHEQYRKWQATHTVRISPQSRLYQAVGQSELMVNSYHHQGIKLLGNGFAATAHSADGVIEAIESQTHRFVVAVQWHPEMMSEKHPLQQQLFDSFIRQVRNRCNVPA</sequence>
<accession>A0ABY4CPY3</accession>
<dbReference type="PANTHER" id="PTHR43235">
    <property type="entry name" value="GLUTAMINE AMIDOTRANSFERASE PB2B2.05-RELATED"/>
    <property type="match status" value="1"/>
</dbReference>
<dbReference type="CDD" id="cd01745">
    <property type="entry name" value="GATase1_2"/>
    <property type="match status" value="1"/>
</dbReference>
<dbReference type="InterPro" id="IPR029062">
    <property type="entry name" value="Class_I_gatase-like"/>
</dbReference>
<dbReference type="Pfam" id="PF07722">
    <property type="entry name" value="Peptidase_C26"/>
    <property type="match status" value="1"/>
</dbReference>
<gene>
    <name evidence="1" type="ORF">LSG31_03295</name>
</gene>